<keyword evidence="1" id="KW-0472">Membrane</keyword>
<keyword evidence="1" id="KW-1133">Transmembrane helix</keyword>
<gene>
    <name evidence="3" type="ORF">CZ814_01069</name>
</gene>
<feature type="chain" id="PRO_5013182437" description="Protein BatD" evidence="2">
    <location>
        <begin position="34"/>
        <end position="556"/>
    </location>
</feature>
<name>A0A1T4QP34_9GAMM</name>
<evidence type="ECO:0000313" key="3">
    <source>
        <dbReference type="EMBL" id="SKA05445.1"/>
    </source>
</evidence>
<dbReference type="OrthoDB" id="5293418at2"/>
<evidence type="ECO:0000313" key="4">
    <source>
        <dbReference type="Proteomes" id="UP000191116"/>
    </source>
</evidence>
<keyword evidence="1" id="KW-0812">Transmembrane</keyword>
<evidence type="ECO:0000256" key="1">
    <source>
        <dbReference type="SAM" id="Phobius"/>
    </source>
</evidence>
<proteinExistence type="predicted"/>
<organism evidence="3 4">
    <name type="scientific">Photobacterium toruni</name>
    <dbReference type="NCBI Taxonomy" id="1935446"/>
    <lineage>
        <taxon>Bacteria</taxon>
        <taxon>Pseudomonadati</taxon>
        <taxon>Pseudomonadota</taxon>
        <taxon>Gammaproteobacteria</taxon>
        <taxon>Vibrionales</taxon>
        <taxon>Vibrionaceae</taxon>
        <taxon>Photobacterium</taxon>
    </lineage>
</organism>
<protein>
    <recommendedName>
        <fullName evidence="5">Protein BatD</fullName>
    </recommendedName>
</protein>
<accession>A0A1T4QP34</accession>
<dbReference type="PANTHER" id="PTHR40940:SF1">
    <property type="entry name" value="PROTEIN BATD"/>
    <property type="match status" value="1"/>
</dbReference>
<dbReference type="RefSeq" id="WP_080173955.1">
    <property type="nucleotide sequence ID" value="NZ_AP024855.1"/>
</dbReference>
<dbReference type="AlphaFoldDB" id="A0A1T4QP34"/>
<dbReference type="Pfam" id="PF13584">
    <property type="entry name" value="BatD"/>
    <property type="match status" value="1"/>
</dbReference>
<dbReference type="PANTHER" id="PTHR40940">
    <property type="entry name" value="PROTEIN BATD-RELATED"/>
    <property type="match status" value="1"/>
</dbReference>
<feature type="transmembrane region" description="Helical" evidence="1">
    <location>
        <begin position="425"/>
        <end position="445"/>
    </location>
</feature>
<dbReference type="EMBL" id="FUWP01000003">
    <property type="protein sequence ID" value="SKA05445.1"/>
    <property type="molecule type" value="Genomic_DNA"/>
</dbReference>
<evidence type="ECO:0008006" key="5">
    <source>
        <dbReference type="Google" id="ProtNLM"/>
    </source>
</evidence>
<reference evidence="3 4" key="1">
    <citation type="submission" date="2017-02" db="EMBL/GenBank/DDBJ databases">
        <authorList>
            <person name="Peterson S.W."/>
        </authorList>
    </citation>
    <scope>NUCLEOTIDE SEQUENCE [LARGE SCALE GENOMIC DNA]</scope>
    <source>
        <strain evidence="3 4">CECT 9189</strain>
    </source>
</reference>
<dbReference type="Proteomes" id="UP000191116">
    <property type="component" value="Unassembled WGS sequence"/>
</dbReference>
<keyword evidence="2" id="KW-0732">Signal</keyword>
<dbReference type="InterPro" id="IPR025738">
    <property type="entry name" value="BatD"/>
</dbReference>
<evidence type="ECO:0000256" key="2">
    <source>
        <dbReference type="SAM" id="SignalP"/>
    </source>
</evidence>
<feature type="signal peptide" evidence="2">
    <location>
        <begin position="1"/>
        <end position="33"/>
    </location>
</feature>
<sequence>MSVNQKIWTKKSQSPWLLLLTMLMALLPLQAMAAQAEATVSKNIVAVNQVFELTVSVDTAINPNSVDFSVLRSDFAYGQPSVSSSTSLINGTMSRNTTWTLALAAKKVGTATIPAFKIGSSQTTPITISVLKSSQKNNAAVSNQANIQVTAAIDKNTLYVGESINYRVKMLIGEQLSQASLTAPSGDGLAVSQVGQDAQNNIVQNGRRYLVITRNYQITAEKAGKVIIHGSTFNGNAVRGANGFNSGVNIPVNESAKSITVDIKAKPTDYKGLWLPTPNLQLQQTWQPQVSNQNIVTVKVGEPITRTITLRIKDVAQSNMPNINLTYPDTIRLYNEKPEYRTENGYSVMTLKQVIIPRQAGKVSLPPLTINWWNTTVAKQQQSEITGLTLNVIADPTANNQLSPPAAIPPAVSINSEKASITTTIWPWATLFFASLWLITLVLLVKKRQQTAVMPSIVTAEKTTVISDLENSIKANDPIKVQTYYQQWRAQQYSILTTQPQLLQQLDNEVQSMMAVHYSPLERVWNNQILLTLLTQAKQLTITKQPSMTLSSLDPQ</sequence>